<proteinExistence type="predicted"/>
<dbReference type="EMBL" id="NGAF01000002">
    <property type="protein sequence ID" value="OXR46679.1"/>
    <property type="molecule type" value="Genomic_DNA"/>
</dbReference>
<evidence type="ECO:0008006" key="3">
    <source>
        <dbReference type="Google" id="ProtNLM"/>
    </source>
</evidence>
<organism evidence="1 2">
    <name type="scientific">Nocardia cerradoensis</name>
    <dbReference type="NCBI Taxonomy" id="85688"/>
    <lineage>
        <taxon>Bacteria</taxon>
        <taxon>Bacillati</taxon>
        <taxon>Actinomycetota</taxon>
        <taxon>Actinomycetes</taxon>
        <taxon>Mycobacteriales</taxon>
        <taxon>Nocardiaceae</taxon>
        <taxon>Nocardia</taxon>
    </lineage>
</organism>
<keyword evidence="2" id="KW-1185">Reference proteome</keyword>
<evidence type="ECO:0000313" key="2">
    <source>
        <dbReference type="Proteomes" id="UP000215506"/>
    </source>
</evidence>
<dbReference type="RefSeq" id="WP_143859924.1">
    <property type="nucleotide sequence ID" value="NZ_NGAF01000002.1"/>
</dbReference>
<comment type="caution">
    <text evidence="1">The sequence shown here is derived from an EMBL/GenBank/DDBJ whole genome shotgun (WGS) entry which is preliminary data.</text>
</comment>
<protein>
    <recommendedName>
        <fullName evidence="3">Minor tail protein</fullName>
    </recommendedName>
</protein>
<dbReference type="AlphaFoldDB" id="A0A231HCV6"/>
<accession>A0A231HCV6</accession>
<dbReference type="Proteomes" id="UP000215506">
    <property type="component" value="Unassembled WGS sequence"/>
</dbReference>
<reference evidence="1 2" key="1">
    <citation type="submission" date="2017-07" db="EMBL/GenBank/DDBJ databases">
        <title>First draft Genome Sequence of Nocardia cerradoensis isolated from human infection.</title>
        <authorList>
            <person name="Carrasco G."/>
        </authorList>
    </citation>
    <scope>NUCLEOTIDE SEQUENCE [LARGE SCALE GENOMIC DNA]</scope>
    <source>
        <strain evidence="1 2">CNM20130759</strain>
    </source>
</reference>
<sequence length="302" mass="30610">MTSPTLVLNPDGSATWTGTIWFSNIQDIASTGVATLTLTPAGGWGNLPVLAQGAPGLPAVIDSITVNTLDPATVPTPTQSGQLTLVDPGGPGESAHYTLTLNLLKGAAGATGAQGHILGSSDFSNSPADGQVPVYNGTSGLVAWVSIHPVTPFYVLPGTSFTALNESAAGARDIVGAITIPAQTYRYRPRVSGDLEVTGAAGMRIDAEVRMGTQATADATISSTGTLVGYGRGQESALAVHLGITPYFGGATAMSASDVSPPASVAAGTAMRFVLTAVRQYGSAAWTTSQQLGELRLTLEPV</sequence>
<evidence type="ECO:0000313" key="1">
    <source>
        <dbReference type="EMBL" id="OXR46679.1"/>
    </source>
</evidence>
<gene>
    <name evidence="1" type="ORF">B7C42_01654</name>
</gene>
<name>A0A231HCV6_9NOCA</name>